<evidence type="ECO:0008006" key="4">
    <source>
        <dbReference type="Google" id="ProtNLM"/>
    </source>
</evidence>
<name>A0A835V6S8_VANPL</name>
<evidence type="ECO:0000313" key="2">
    <source>
        <dbReference type="EMBL" id="KAG0486728.1"/>
    </source>
</evidence>
<dbReference type="GO" id="GO:0007031">
    <property type="term" value="P:peroxisome organization"/>
    <property type="evidence" value="ECO:0007669"/>
    <property type="project" value="InterPro"/>
</dbReference>
<feature type="compositionally biased region" description="Basic residues" evidence="1">
    <location>
        <begin position="63"/>
        <end position="73"/>
    </location>
</feature>
<feature type="region of interest" description="Disordered" evidence="1">
    <location>
        <begin position="61"/>
        <end position="92"/>
    </location>
</feature>
<dbReference type="EMBL" id="JADCNM010000004">
    <property type="protein sequence ID" value="KAG0486728.1"/>
    <property type="molecule type" value="Genomic_DNA"/>
</dbReference>
<dbReference type="AlphaFoldDB" id="A0A835V6S8"/>
<dbReference type="Pfam" id="PF22978">
    <property type="entry name" value="HAD_Pex22"/>
    <property type="match status" value="1"/>
</dbReference>
<evidence type="ECO:0000313" key="3">
    <source>
        <dbReference type="Proteomes" id="UP000639772"/>
    </source>
</evidence>
<evidence type="ECO:0000256" key="1">
    <source>
        <dbReference type="SAM" id="MobiDB-lite"/>
    </source>
</evidence>
<proteinExistence type="predicted"/>
<dbReference type="OrthoDB" id="77656at2759"/>
<protein>
    <recommendedName>
        <fullName evidence="4">Peroxisome biogenesis protein 22</fullName>
    </recommendedName>
</protein>
<reference evidence="2 3" key="1">
    <citation type="journal article" date="2020" name="Nat. Food">
        <title>A phased Vanilla planifolia genome enables genetic improvement of flavour and production.</title>
        <authorList>
            <person name="Hasing T."/>
            <person name="Tang H."/>
            <person name="Brym M."/>
            <person name="Khazi F."/>
            <person name="Huang T."/>
            <person name="Chambers A.H."/>
        </authorList>
    </citation>
    <scope>NUCLEOTIDE SEQUENCE [LARGE SCALE GENOMIC DNA]</scope>
    <source>
        <tissue evidence="2">Leaf</tissue>
    </source>
</reference>
<gene>
    <name evidence="2" type="ORF">HPP92_008823</name>
</gene>
<organism evidence="2 3">
    <name type="scientific">Vanilla planifolia</name>
    <name type="common">Vanilla</name>
    <dbReference type="NCBI Taxonomy" id="51239"/>
    <lineage>
        <taxon>Eukaryota</taxon>
        <taxon>Viridiplantae</taxon>
        <taxon>Streptophyta</taxon>
        <taxon>Embryophyta</taxon>
        <taxon>Tracheophyta</taxon>
        <taxon>Spermatophyta</taxon>
        <taxon>Magnoliopsida</taxon>
        <taxon>Liliopsida</taxon>
        <taxon>Asparagales</taxon>
        <taxon>Orchidaceae</taxon>
        <taxon>Vanilloideae</taxon>
        <taxon>Vanilleae</taxon>
        <taxon>Vanilla</taxon>
    </lineage>
</organism>
<dbReference type="InterPro" id="IPR037485">
    <property type="entry name" value="PEX22"/>
</dbReference>
<dbReference type="PANTHER" id="PTHR34126:SF1">
    <property type="entry name" value="PEROXISOME BIOGENESIS PROTEIN 22"/>
    <property type="match status" value="1"/>
</dbReference>
<comment type="caution">
    <text evidence="2">The sequence shown here is derived from an EMBL/GenBank/DDBJ whole genome shotgun (WGS) entry which is preliminary data.</text>
</comment>
<dbReference type="PANTHER" id="PTHR34126">
    <property type="entry name" value="PEROXISOME BIOGENESIS PROTEIN 22"/>
    <property type="match status" value="1"/>
</dbReference>
<dbReference type="Proteomes" id="UP000639772">
    <property type="component" value="Unassembled WGS sequence"/>
</dbReference>
<sequence length="302" mass="33083">MSDHVADQAVGLVRRLSRHLNRKVSDVVLSLLNHKNASSLGALAGFAIAVVFTWKYLRSPPSRQRRGAPKRRVTPPSNGRESSGLAAAAEGSPTVPNLVELDEIQEIDFEPSLGQVVRKRLGGCRKMTCQLLGIILEEKLPEDLQKQATVRPSVIEVLLEIGKCCDLYLMERVLDDDSEERVLSAMENAGLFQSGGLTRDKVLFCSTENGRISFVRQIEADWHVDTNLDIISQLARGEWLLVEVASDLAGSEGGDHGSGRNDQGSNVDEQKCEIDDNSEGDVGYQQLGKLGIDLMASNKVYD</sequence>
<accession>A0A835V6S8</accession>